<dbReference type="RefSeq" id="WP_055474098.1">
    <property type="nucleotide sequence ID" value="NZ_JBIRWE010000001.1"/>
</dbReference>
<organism evidence="2 3">
    <name type="scientific">Streptomyces pathocidini</name>
    <dbReference type="NCBI Taxonomy" id="1650571"/>
    <lineage>
        <taxon>Bacteria</taxon>
        <taxon>Bacillati</taxon>
        <taxon>Actinomycetota</taxon>
        <taxon>Actinomycetes</taxon>
        <taxon>Kitasatosporales</taxon>
        <taxon>Streptomycetaceae</taxon>
        <taxon>Streptomyces</taxon>
    </lineage>
</organism>
<feature type="chain" id="PRO_5046559790" description="Secreted protein" evidence="1">
    <location>
        <begin position="23"/>
        <end position="290"/>
    </location>
</feature>
<dbReference type="EMBL" id="JBIRWE010000001">
    <property type="protein sequence ID" value="MFI1963025.1"/>
    <property type="molecule type" value="Genomic_DNA"/>
</dbReference>
<evidence type="ECO:0000313" key="3">
    <source>
        <dbReference type="Proteomes" id="UP001611548"/>
    </source>
</evidence>
<dbReference type="Proteomes" id="UP001611548">
    <property type="component" value="Unassembled WGS sequence"/>
</dbReference>
<reference evidence="2 3" key="1">
    <citation type="submission" date="2024-10" db="EMBL/GenBank/DDBJ databases">
        <title>The Natural Products Discovery Center: Release of the First 8490 Sequenced Strains for Exploring Actinobacteria Biosynthetic Diversity.</title>
        <authorList>
            <person name="Kalkreuter E."/>
            <person name="Kautsar S.A."/>
            <person name="Yang D."/>
            <person name="Bader C.D."/>
            <person name="Teijaro C.N."/>
            <person name="Fluegel L."/>
            <person name="Davis C.M."/>
            <person name="Simpson J.R."/>
            <person name="Lauterbach L."/>
            <person name="Steele A.D."/>
            <person name="Gui C."/>
            <person name="Meng S."/>
            <person name="Li G."/>
            <person name="Viehrig K."/>
            <person name="Ye F."/>
            <person name="Su P."/>
            <person name="Kiefer A.F."/>
            <person name="Nichols A."/>
            <person name="Cepeda A.J."/>
            <person name="Yan W."/>
            <person name="Fan B."/>
            <person name="Jiang Y."/>
            <person name="Adhikari A."/>
            <person name="Zheng C.-J."/>
            <person name="Schuster L."/>
            <person name="Cowan T.M."/>
            <person name="Smanski M.J."/>
            <person name="Chevrette M.G."/>
            <person name="De Carvalho L.P.S."/>
            <person name="Shen B."/>
        </authorList>
    </citation>
    <scope>NUCLEOTIDE SEQUENCE [LARGE SCALE GENOMIC DNA]</scope>
    <source>
        <strain evidence="2 3">NPDC020327</strain>
    </source>
</reference>
<keyword evidence="3" id="KW-1185">Reference proteome</keyword>
<evidence type="ECO:0008006" key="4">
    <source>
        <dbReference type="Google" id="ProtNLM"/>
    </source>
</evidence>
<protein>
    <recommendedName>
        <fullName evidence="4">Secreted protein</fullName>
    </recommendedName>
</protein>
<sequence length="290" mass="30447">MSLRSRAALRAAFVVFSTAALAVAGAFATARADAPAGWQEVGSSTVGSLNAGQGVATYENGGTLYRGIGSIPAELAAQGWNHVGDPDIASGYVFDAYEDQDAATAKMFRVTTPANVSYTYVHQLEPGEKYNNSFAAVSPDAQWLVSGEWGDTDRLLVFPAPVLNPATPATGGELARAAQIDLDKRVRDLQGCDFVTATRLVCASDDHATDLWPNPLPIHQIDLERPLDGGTVTGHVTNIGALEQESACSGTFEAEGIDYHAGSGTLRALAIQPGICIVATTEYRYRAAAG</sequence>
<name>A0ABW7UK35_9ACTN</name>
<comment type="caution">
    <text evidence="2">The sequence shown here is derived from an EMBL/GenBank/DDBJ whole genome shotgun (WGS) entry which is preliminary data.</text>
</comment>
<keyword evidence="1" id="KW-0732">Signal</keyword>
<gene>
    <name evidence="2" type="ORF">ACH429_02595</name>
</gene>
<accession>A0ABW7UK35</accession>
<proteinExistence type="predicted"/>
<feature type="signal peptide" evidence="1">
    <location>
        <begin position="1"/>
        <end position="22"/>
    </location>
</feature>
<evidence type="ECO:0000313" key="2">
    <source>
        <dbReference type="EMBL" id="MFI1963025.1"/>
    </source>
</evidence>
<evidence type="ECO:0000256" key="1">
    <source>
        <dbReference type="SAM" id="SignalP"/>
    </source>
</evidence>